<evidence type="ECO:0000256" key="2">
    <source>
        <dbReference type="ARBA" id="ARBA00022730"/>
    </source>
</evidence>
<evidence type="ECO:0000256" key="5">
    <source>
        <dbReference type="ARBA" id="ARBA00023274"/>
    </source>
</evidence>
<dbReference type="InterPro" id="IPR001063">
    <property type="entry name" value="Ribosomal_uL22"/>
</dbReference>
<dbReference type="PANTHER" id="PTHR13501">
    <property type="entry name" value="CHLOROPLAST 50S RIBOSOMAL PROTEIN L22-RELATED"/>
    <property type="match status" value="1"/>
</dbReference>
<dbReference type="InterPro" id="IPR047867">
    <property type="entry name" value="Ribosomal_uL22_bac/org-type"/>
</dbReference>
<feature type="non-terminal residue" evidence="6">
    <location>
        <position position="102"/>
    </location>
</feature>
<dbReference type="PANTHER" id="PTHR13501:SF8">
    <property type="entry name" value="LARGE RIBOSOMAL SUBUNIT PROTEIN UL22M"/>
    <property type="match status" value="1"/>
</dbReference>
<dbReference type="Gene3D" id="3.90.470.10">
    <property type="entry name" value="Ribosomal protein L22/L17"/>
    <property type="match status" value="1"/>
</dbReference>
<keyword evidence="3" id="KW-0694">RNA-binding</keyword>
<dbReference type="GO" id="GO:0022625">
    <property type="term" value="C:cytosolic large ribosomal subunit"/>
    <property type="evidence" value="ECO:0007669"/>
    <property type="project" value="TreeGrafter"/>
</dbReference>
<evidence type="ECO:0008006" key="7">
    <source>
        <dbReference type="Google" id="ProtNLM"/>
    </source>
</evidence>
<dbReference type="Pfam" id="PF00237">
    <property type="entry name" value="Ribosomal_L22"/>
    <property type="match status" value="1"/>
</dbReference>
<dbReference type="GO" id="GO:0006412">
    <property type="term" value="P:translation"/>
    <property type="evidence" value="ECO:0007669"/>
    <property type="project" value="InterPro"/>
</dbReference>
<protein>
    <recommendedName>
        <fullName evidence="7">50S ribosomal protein L22</fullName>
    </recommendedName>
</protein>
<evidence type="ECO:0000256" key="4">
    <source>
        <dbReference type="ARBA" id="ARBA00022980"/>
    </source>
</evidence>
<dbReference type="SUPFAM" id="SSF54843">
    <property type="entry name" value="Ribosomal protein L22"/>
    <property type="match status" value="1"/>
</dbReference>
<reference evidence="6" key="1">
    <citation type="submission" date="2018-05" db="EMBL/GenBank/DDBJ databases">
        <authorList>
            <person name="Lanie J.A."/>
            <person name="Ng W.-L."/>
            <person name="Kazmierczak K.M."/>
            <person name="Andrzejewski T.M."/>
            <person name="Davidsen T.M."/>
            <person name="Wayne K.J."/>
            <person name="Tettelin H."/>
            <person name="Glass J.I."/>
            <person name="Rusch D."/>
            <person name="Podicherti R."/>
            <person name="Tsui H.-C.T."/>
            <person name="Winkler M.E."/>
        </authorList>
    </citation>
    <scope>NUCLEOTIDE SEQUENCE</scope>
</reference>
<dbReference type="AlphaFoldDB" id="A0A382U7E0"/>
<proteinExistence type="inferred from homology"/>
<sequence>MESTATTTIRQSSKKVRFVLDEIRNSNINDALAKLSFMNKKAATHIHKTITSAINNMQQQAEADFDGDNLFIKKAYVDQGPTMKRFRPAAMGRAVRILKRTS</sequence>
<dbReference type="InterPro" id="IPR036394">
    <property type="entry name" value="Ribosomal_uL22_sf"/>
</dbReference>
<dbReference type="GO" id="GO:0003735">
    <property type="term" value="F:structural constituent of ribosome"/>
    <property type="evidence" value="ECO:0007669"/>
    <property type="project" value="InterPro"/>
</dbReference>
<accession>A0A382U7E0</accession>
<dbReference type="CDD" id="cd00336">
    <property type="entry name" value="Ribosomal_L22"/>
    <property type="match status" value="1"/>
</dbReference>
<evidence type="ECO:0000313" key="6">
    <source>
        <dbReference type="EMBL" id="SVD30153.1"/>
    </source>
</evidence>
<name>A0A382U7E0_9ZZZZ</name>
<keyword evidence="4" id="KW-0689">Ribosomal protein</keyword>
<keyword evidence="2" id="KW-0699">rRNA-binding</keyword>
<keyword evidence="5" id="KW-0687">Ribonucleoprotein</keyword>
<dbReference type="EMBL" id="UINC01142054">
    <property type="protein sequence ID" value="SVD30153.1"/>
    <property type="molecule type" value="Genomic_DNA"/>
</dbReference>
<dbReference type="GO" id="GO:0019843">
    <property type="term" value="F:rRNA binding"/>
    <property type="evidence" value="ECO:0007669"/>
    <property type="project" value="UniProtKB-KW"/>
</dbReference>
<evidence type="ECO:0000256" key="1">
    <source>
        <dbReference type="ARBA" id="ARBA00009451"/>
    </source>
</evidence>
<evidence type="ECO:0000256" key="3">
    <source>
        <dbReference type="ARBA" id="ARBA00022884"/>
    </source>
</evidence>
<comment type="similarity">
    <text evidence="1">Belongs to the universal ribosomal protein uL22 family.</text>
</comment>
<organism evidence="6">
    <name type="scientific">marine metagenome</name>
    <dbReference type="NCBI Taxonomy" id="408172"/>
    <lineage>
        <taxon>unclassified sequences</taxon>
        <taxon>metagenomes</taxon>
        <taxon>ecological metagenomes</taxon>
    </lineage>
</organism>
<dbReference type="InterPro" id="IPR005727">
    <property type="entry name" value="Ribosomal_uL22_bac/chlpt-type"/>
</dbReference>
<gene>
    <name evidence="6" type="ORF">METZ01_LOCUS383007</name>
</gene>
<dbReference type="NCBIfam" id="TIGR01044">
    <property type="entry name" value="rplV_bact"/>
    <property type="match status" value="1"/>
</dbReference>